<comment type="caution">
    <text evidence="1">The sequence shown here is derived from an EMBL/GenBank/DDBJ whole genome shotgun (WGS) entry which is preliminary data.</text>
</comment>
<sequence>MKFTEYTVEKVEDPFNILTGNRYEFLIDFTVEEEDELYREQGLKLKVLYIVDDNGPRVSHYHILESDTEKVLEFDLEDEEIKLLQSFCKEHYLEAEEE</sequence>
<dbReference type="Pfam" id="PF20119">
    <property type="entry name" value="DUF6509"/>
    <property type="match status" value="1"/>
</dbReference>
<proteinExistence type="predicted"/>
<gene>
    <name evidence="1" type="ORF">ACFFHF_22225</name>
</gene>
<name>A0ABV6KX50_9BACI</name>
<dbReference type="Proteomes" id="UP001589738">
    <property type="component" value="Unassembled WGS sequence"/>
</dbReference>
<accession>A0ABV6KX50</accession>
<protein>
    <submittedName>
        <fullName evidence="1">DUF6509 family protein</fullName>
    </submittedName>
</protein>
<organism evidence="1 2">
    <name type="scientific">Robertmurraya beringensis</name>
    <dbReference type="NCBI Taxonomy" id="641660"/>
    <lineage>
        <taxon>Bacteria</taxon>
        <taxon>Bacillati</taxon>
        <taxon>Bacillota</taxon>
        <taxon>Bacilli</taxon>
        <taxon>Bacillales</taxon>
        <taxon>Bacillaceae</taxon>
        <taxon>Robertmurraya</taxon>
    </lineage>
</organism>
<evidence type="ECO:0000313" key="1">
    <source>
        <dbReference type="EMBL" id="MFC0477909.1"/>
    </source>
</evidence>
<reference evidence="1 2" key="1">
    <citation type="submission" date="2024-09" db="EMBL/GenBank/DDBJ databases">
        <authorList>
            <person name="Sun Q."/>
            <person name="Mori K."/>
        </authorList>
    </citation>
    <scope>NUCLEOTIDE SEQUENCE [LARGE SCALE GENOMIC DNA]</scope>
    <source>
        <strain evidence="1 2">CGMCC 1.9126</strain>
    </source>
</reference>
<evidence type="ECO:0000313" key="2">
    <source>
        <dbReference type="Proteomes" id="UP001589738"/>
    </source>
</evidence>
<keyword evidence="2" id="KW-1185">Reference proteome</keyword>
<dbReference type="EMBL" id="JBHLUU010000126">
    <property type="protein sequence ID" value="MFC0477909.1"/>
    <property type="molecule type" value="Genomic_DNA"/>
</dbReference>
<dbReference type="InterPro" id="IPR045424">
    <property type="entry name" value="DUF6509"/>
</dbReference>
<dbReference type="RefSeq" id="WP_160549207.1">
    <property type="nucleotide sequence ID" value="NZ_JBHLUU010000126.1"/>
</dbReference>